<reference evidence="3" key="1">
    <citation type="journal article" date="2020" name="Nat. Genet.">
        <title>Genomic diversifications of five Gossypium allopolyploid species and their impact on cotton improvement.</title>
        <authorList>
            <person name="Chen Z.J."/>
            <person name="Sreedasyam A."/>
            <person name="Ando A."/>
            <person name="Song Q."/>
            <person name="De Santiago L.M."/>
            <person name="Hulse-Kemp A.M."/>
            <person name="Ding M."/>
            <person name="Ye W."/>
            <person name="Kirkbride R.C."/>
            <person name="Jenkins J."/>
            <person name="Plott C."/>
            <person name="Lovell J."/>
            <person name="Lin Y.M."/>
            <person name="Vaughn R."/>
            <person name="Liu B."/>
            <person name="Simpson S."/>
            <person name="Scheffler B.E."/>
            <person name="Wen L."/>
            <person name="Saski C.A."/>
            <person name="Grover C.E."/>
            <person name="Hu G."/>
            <person name="Conover J.L."/>
            <person name="Carlson J.W."/>
            <person name="Shu S."/>
            <person name="Boston L.B."/>
            <person name="Williams M."/>
            <person name="Peterson D.G."/>
            <person name="McGee K."/>
            <person name="Jones D.C."/>
            <person name="Wendel J.F."/>
            <person name="Stelly D.M."/>
            <person name="Grimwood J."/>
            <person name="Schmutz J."/>
        </authorList>
    </citation>
    <scope>NUCLEOTIDE SEQUENCE [LARGE SCALE GENOMIC DNA]</scope>
    <source>
        <strain evidence="3">cv. TM-1</strain>
    </source>
</reference>
<dbReference type="SMR" id="A0A1U8PYF3"/>
<protein>
    <recommendedName>
        <fullName evidence="2">Retrotransposon gag domain-containing protein</fullName>
    </recommendedName>
</protein>
<gene>
    <name evidence="4" type="primary">LOC107963337</name>
</gene>
<evidence type="ECO:0000259" key="2">
    <source>
        <dbReference type="Pfam" id="PF03732"/>
    </source>
</evidence>
<accession>A0A1U8PYF3</accession>
<reference evidence="4" key="2">
    <citation type="submission" date="2025-08" db="UniProtKB">
        <authorList>
            <consortium name="RefSeq"/>
        </authorList>
    </citation>
    <scope>IDENTIFICATION</scope>
</reference>
<dbReference type="Pfam" id="PF03732">
    <property type="entry name" value="Retrotrans_gag"/>
    <property type="match status" value="1"/>
</dbReference>
<name>A0A1U8PYF3_GOSHI</name>
<dbReference type="Proteomes" id="UP000818029">
    <property type="component" value="Chromosome A06"/>
</dbReference>
<keyword evidence="3" id="KW-1185">Reference proteome</keyword>
<evidence type="ECO:0000256" key="1">
    <source>
        <dbReference type="SAM" id="MobiDB-lite"/>
    </source>
</evidence>
<organism evidence="3 4">
    <name type="scientific">Gossypium hirsutum</name>
    <name type="common">Upland cotton</name>
    <name type="synonym">Gossypium mexicanum</name>
    <dbReference type="NCBI Taxonomy" id="3635"/>
    <lineage>
        <taxon>Eukaryota</taxon>
        <taxon>Viridiplantae</taxon>
        <taxon>Streptophyta</taxon>
        <taxon>Embryophyta</taxon>
        <taxon>Tracheophyta</taxon>
        <taxon>Spermatophyta</taxon>
        <taxon>Magnoliopsida</taxon>
        <taxon>eudicotyledons</taxon>
        <taxon>Gunneridae</taxon>
        <taxon>Pentapetalae</taxon>
        <taxon>rosids</taxon>
        <taxon>malvids</taxon>
        <taxon>Malvales</taxon>
        <taxon>Malvaceae</taxon>
        <taxon>Malvoideae</taxon>
        <taxon>Gossypium</taxon>
    </lineage>
</organism>
<dbReference type="GeneID" id="107963337"/>
<dbReference type="RefSeq" id="XP_016755373.1">
    <property type="nucleotide sequence ID" value="XM_016899884.1"/>
</dbReference>
<dbReference type="PANTHER" id="PTHR34482:SF36">
    <property type="entry name" value="RETROTRANSPOSON GAG DOMAIN-CONTAINING PROTEIN"/>
    <property type="match status" value="1"/>
</dbReference>
<feature type="compositionally biased region" description="Basic residues" evidence="1">
    <location>
        <begin position="129"/>
        <end position="146"/>
    </location>
</feature>
<evidence type="ECO:0000313" key="4">
    <source>
        <dbReference type="RefSeq" id="XP_016755373.1"/>
    </source>
</evidence>
<dbReference type="KEGG" id="ghi:107963337"/>
<feature type="region of interest" description="Disordered" evidence="1">
    <location>
        <begin position="116"/>
        <end position="165"/>
    </location>
</feature>
<dbReference type="AlphaFoldDB" id="A0A1U8PYF3"/>
<dbReference type="PaxDb" id="3635-A0A1U8PYF3"/>
<dbReference type="PANTHER" id="PTHR34482">
    <property type="entry name" value="DNA DAMAGE-INDUCIBLE PROTEIN 1-LIKE"/>
    <property type="match status" value="1"/>
</dbReference>
<proteinExistence type="predicted"/>
<feature type="compositionally biased region" description="Polar residues" evidence="1">
    <location>
        <begin position="150"/>
        <end position="165"/>
    </location>
</feature>
<feature type="domain" description="Retrotransposon gag" evidence="2">
    <location>
        <begin position="25"/>
        <end position="87"/>
    </location>
</feature>
<sequence length="165" mass="19179">MDPDVATADDMESNASAPTERIALEEFQKKYISQWFIDQKRKEFLKLKQIRMTVAEYEREFVRLSKYGWKCVSIEAMMCKRFEDGLNKEIHLLVGILKLKELVVLVERSCKAKELAKEKRKANIESHDSKKRQRGKSHQTSSKRSRVFSARSNTSGGFSSRNKSK</sequence>
<feature type="compositionally biased region" description="Basic and acidic residues" evidence="1">
    <location>
        <begin position="116"/>
        <end position="128"/>
    </location>
</feature>
<evidence type="ECO:0000313" key="3">
    <source>
        <dbReference type="Proteomes" id="UP000818029"/>
    </source>
</evidence>
<dbReference type="InterPro" id="IPR005162">
    <property type="entry name" value="Retrotrans_gag_dom"/>
</dbReference>